<comment type="caution">
    <text evidence="1">The sequence shown here is derived from an EMBL/GenBank/DDBJ whole genome shotgun (WGS) entry which is preliminary data.</text>
</comment>
<evidence type="ECO:0000313" key="1">
    <source>
        <dbReference type="EMBL" id="KKL56967.1"/>
    </source>
</evidence>
<organism evidence="1">
    <name type="scientific">marine sediment metagenome</name>
    <dbReference type="NCBI Taxonomy" id="412755"/>
    <lineage>
        <taxon>unclassified sequences</taxon>
        <taxon>metagenomes</taxon>
        <taxon>ecological metagenomes</taxon>
    </lineage>
</organism>
<sequence length="61" mass="6611">MHAHGVDILDGADDDDVVFQVPHHLQLELLPAEHRLLDEDPAEGARVQAPLDVGGELILVV</sequence>
<proteinExistence type="predicted"/>
<protein>
    <submittedName>
        <fullName evidence="1">Uncharacterized protein</fullName>
    </submittedName>
</protein>
<reference evidence="1" key="1">
    <citation type="journal article" date="2015" name="Nature">
        <title>Complex archaea that bridge the gap between prokaryotes and eukaryotes.</title>
        <authorList>
            <person name="Spang A."/>
            <person name="Saw J.H."/>
            <person name="Jorgensen S.L."/>
            <person name="Zaremba-Niedzwiedzka K."/>
            <person name="Martijn J."/>
            <person name="Lind A.E."/>
            <person name="van Eijk R."/>
            <person name="Schleper C."/>
            <person name="Guy L."/>
            <person name="Ettema T.J."/>
        </authorList>
    </citation>
    <scope>NUCLEOTIDE SEQUENCE</scope>
</reference>
<accession>A0A0F9G0Q2</accession>
<dbReference type="AlphaFoldDB" id="A0A0F9G0Q2"/>
<name>A0A0F9G0Q2_9ZZZZ</name>
<dbReference type="EMBL" id="LAZR01030321">
    <property type="protein sequence ID" value="KKL56967.1"/>
    <property type="molecule type" value="Genomic_DNA"/>
</dbReference>
<gene>
    <name evidence="1" type="ORF">LCGC14_2240140</name>
</gene>
<feature type="non-terminal residue" evidence="1">
    <location>
        <position position="61"/>
    </location>
</feature>